<dbReference type="PANTHER" id="PTHR42735">
    <property type="match status" value="1"/>
</dbReference>
<keyword evidence="3 6" id="KW-0456">Lyase</keyword>
<keyword evidence="2 5" id="KW-0663">Pyridoxal phosphate</keyword>
<dbReference type="EMBL" id="FXZD01000012">
    <property type="protein sequence ID" value="SMY03883.1"/>
    <property type="molecule type" value="Genomic_DNA"/>
</dbReference>
<evidence type="ECO:0000256" key="6">
    <source>
        <dbReference type="RuleBase" id="RU000382"/>
    </source>
</evidence>
<feature type="region of interest" description="Disordered" evidence="7">
    <location>
        <begin position="1"/>
        <end position="20"/>
    </location>
</feature>
<dbReference type="OrthoDB" id="3401800at2"/>
<dbReference type="GO" id="GO:0030170">
    <property type="term" value="F:pyridoxal phosphate binding"/>
    <property type="evidence" value="ECO:0007669"/>
    <property type="project" value="InterPro"/>
</dbReference>
<dbReference type="RefSeq" id="WP_101620937.1">
    <property type="nucleotide sequence ID" value="NZ_FXZD01000012.1"/>
</dbReference>
<evidence type="ECO:0000256" key="5">
    <source>
        <dbReference type="PIRSR" id="PIRSR602129-50"/>
    </source>
</evidence>
<dbReference type="InterPro" id="IPR015421">
    <property type="entry name" value="PyrdxlP-dep_Trfase_major"/>
</dbReference>
<reference evidence="8 9" key="1">
    <citation type="submission" date="2017-03" db="EMBL/GenBank/DDBJ databases">
        <authorList>
            <person name="Afonso C.L."/>
            <person name="Miller P.J."/>
            <person name="Scott M.A."/>
            <person name="Spackman E."/>
            <person name="Goraichik I."/>
            <person name="Dimitrov K.M."/>
            <person name="Suarez D.L."/>
            <person name="Swayne D.E."/>
        </authorList>
    </citation>
    <scope>NUCLEOTIDE SEQUENCE [LARGE SCALE GENOMIC DNA]</scope>
    <source>
        <strain evidence="8 9">CNRZ 918</strain>
    </source>
</reference>
<dbReference type="Pfam" id="PF00282">
    <property type="entry name" value="Pyridoxal_deC"/>
    <property type="match status" value="1"/>
</dbReference>
<sequence length="498" mass="52891">MPDDAGVNRGESPSGPDSKSAEILTRLKSMRQQDAPTHGGRVLSYVYDPGSDILDELAGKAMELARPLNGLDPTTFPSIARMEKELTRFAIGLTGGRIGKIFGSVTSGGTESCLLAVKTARDLWRSAHPDSAVRPRLLTSTTVHAAFQKAALAFDLDWDPVPVGPDGRVRARDVLDRLGDDVALVVLSAPAYPTGAIDPIAEVARRTRERGIALHVDACFGGLALPWWGTDEQWDFSIPGVTSISADFHKFGYAPKGVSVLMHRGRKRHRAQFFATSSWPAYPVVNPTLLGSKSASPLAAAWAIVSYLGQEGYAEAVASCRKSTAAIIAAVDGIDGLQIWGQPTGPALALIADTNLPTAQRVDPHRLADAAVAAGFRLQHQPGFTQSDGTRLPRSVHLTITPVTETVLPELLTTVSQAADRVRGRRPHNATLAGRLARMLYPSPKRPGPGVCAMLLRLSGAGSGVPGKMAGLMALIEALPTPVTEALLTELLARTSED</sequence>
<organism evidence="8 9">
    <name type="scientific">Brevibacterium antiquum CNRZ 918</name>
    <dbReference type="NCBI Taxonomy" id="1255637"/>
    <lineage>
        <taxon>Bacteria</taxon>
        <taxon>Bacillati</taxon>
        <taxon>Actinomycetota</taxon>
        <taxon>Actinomycetes</taxon>
        <taxon>Micrococcales</taxon>
        <taxon>Brevibacteriaceae</taxon>
        <taxon>Brevibacterium</taxon>
    </lineage>
</organism>
<dbReference type="InterPro" id="IPR015424">
    <property type="entry name" value="PyrdxlP-dep_Trfase"/>
</dbReference>
<dbReference type="GO" id="GO:0019752">
    <property type="term" value="P:carboxylic acid metabolic process"/>
    <property type="evidence" value="ECO:0007669"/>
    <property type="project" value="InterPro"/>
</dbReference>
<gene>
    <name evidence="8" type="ORF">BANT918_02927</name>
</gene>
<dbReference type="GO" id="GO:0004058">
    <property type="term" value="F:aromatic-L-amino-acid decarboxylase activity"/>
    <property type="evidence" value="ECO:0007669"/>
    <property type="project" value="UniProtKB-ARBA"/>
</dbReference>
<comment type="similarity">
    <text evidence="4">Belongs to the group II decarboxylase family. Sphingosine-1-phosphate lyase subfamily.</text>
</comment>
<evidence type="ECO:0000256" key="1">
    <source>
        <dbReference type="ARBA" id="ARBA00001933"/>
    </source>
</evidence>
<dbReference type="InterPro" id="IPR050477">
    <property type="entry name" value="GrpII_AminoAcid_Decarb"/>
</dbReference>
<feature type="modified residue" description="N6-(pyridoxal phosphate)lysine" evidence="5">
    <location>
        <position position="250"/>
    </location>
</feature>
<evidence type="ECO:0000313" key="8">
    <source>
        <dbReference type="EMBL" id="SMY03883.1"/>
    </source>
</evidence>
<evidence type="ECO:0000256" key="7">
    <source>
        <dbReference type="SAM" id="MobiDB-lite"/>
    </source>
</evidence>
<dbReference type="Gene3D" id="3.90.1150.10">
    <property type="entry name" value="Aspartate Aminotransferase, domain 1"/>
    <property type="match status" value="1"/>
</dbReference>
<name>A0A2H1KVR4_9MICO</name>
<dbReference type="Proteomes" id="UP000234433">
    <property type="component" value="Unassembled WGS sequence"/>
</dbReference>
<accession>A0A2H1KVR4</accession>
<evidence type="ECO:0000256" key="3">
    <source>
        <dbReference type="ARBA" id="ARBA00023239"/>
    </source>
</evidence>
<dbReference type="InterPro" id="IPR015422">
    <property type="entry name" value="PyrdxlP-dep_Trfase_small"/>
</dbReference>
<protein>
    <submittedName>
        <fullName evidence="8">Glutamate or tyrosine decarboxylase</fullName>
    </submittedName>
</protein>
<dbReference type="PANTHER" id="PTHR42735:SF6">
    <property type="entry name" value="SPHINGOSINE-1-PHOSPHATE LYASE 1"/>
    <property type="match status" value="1"/>
</dbReference>
<proteinExistence type="inferred from homology"/>
<dbReference type="SUPFAM" id="SSF53383">
    <property type="entry name" value="PLP-dependent transferases"/>
    <property type="match status" value="1"/>
</dbReference>
<evidence type="ECO:0000313" key="9">
    <source>
        <dbReference type="Proteomes" id="UP000234433"/>
    </source>
</evidence>
<comment type="cofactor">
    <cofactor evidence="1 5 6">
        <name>pyridoxal 5'-phosphate</name>
        <dbReference type="ChEBI" id="CHEBI:597326"/>
    </cofactor>
</comment>
<evidence type="ECO:0000256" key="2">
    <source>
        <dbReference type="ARBA" id="ARBA00022898"/>
    </source>
</evidence>
<dbReference type="Gene3D" id="3.40.640.10">
    <property type="entry name" value="Type I PLP-dependent aspartate aminotransferase-like (Major domain)"/>
    <property type="match status" value="1"/>
</dbReference>
<dbReference type="InterPro" id="IPR002129">
    <property type="entry name" value="PyrdxlP-dep_de-COase"/>
</dbReference>
<dbReference type="AlphaFoldDB" id="A0A2H1KVR4"/>
<evidence type="ECO:0000256" key="4">
    <source>
        <dbReference type="ARBA" id="ARBA00038302"/>
    </source>
</evidence>